<reference evidence="2" key="2">
    <citation type="journal article" date="2021" name="PeerJ">
        <title>Extensive microbial diversity within the chicken gut microbiome revealed by metagenomics and culture.</title>
        <authorList>
            <person name="Gilroy R."/>
            <person name="Ravi A."/>
            <person name="Getino M."/>
            <person name="Pursley I."/>
            <person name="Horton D.L."/>
            <person name="Alikhan N.F."/>
            <person name="Baker D."/>
            <person name="Gharbi K."/>
            <person name="Hall N."/>
            <person name="Watson M."/>
            <person name="Adriaenssens E.M."/>
            <person name="Foster-Nyarko E."/>
            <person name="Jarju S."/>
            <person name="Secka A."/>
            <person name="Antonio M."/>
            <person name="Oren A."/>
            <person name="Chaudhuri R.R."/>
            <person name="La Ragione R."/>
            <person name="Hildebrand F."/>
            <person name="Pallen M.J."/>
        </authorList>
    </citation>
    <scope>NUCLEOTIDE SEQUENCE</scope>
    <source>
        <strain evidence="2">1383</strain>
    </source>
</reference>
<gene>
    <name evidence="2" type="ORF">IAC44_00155</name>
</gene>
<dbReference type="SUPFAM" id="SSF56925">
    <property type="entry name" value="OMPA-like"/>
    <property type="match status" value="1"/>
</dbReference>
<dbReference type="AlphaFoldDB" id="A0A9D1H9F4"/>
<evidence type="ECO:0000313" key="3">
    <source>
        <dbReference type="Proteomes" id="UP000824161"/>
    </source>
</evidence>
<dbReference type="EMBL" id="DVLY01000003">
    <property type="protein sequence ID" value="HIT97230.1"/>
    <property type="molecule type" value="Genomic_DNA"/>
</dbReference>
<reference evidence="2" key="1">
    <citation type="submission" date="2020-10" db="EMBL/GenBank/DDBJ databases">
        <authorList>
            <person name="Gilroy R."/>
        </authorList>
    </citation>
    <scope>NUCLEOTIDE SEQUENCE</scope>
    <source>
        <strain evidence="2">1383</strain>
    </source>
</reference>
<name>A0A9D1H9F4_9FLAO</name>
<comment type="caution">
    <text evidence="2">The sequence shown here is derived from an EMBL/GenBank/DDBJ whole genome shotgun (WGS) entry which is preliminary data.</text>
</comment>
<accession>A0A9D1H9F4</accession>
<proteinExistence type="predicted"/>
<evidence type="ECO:0008006" key="4">
    <source>
        <dbReference type="Google" id="ProtNLM"/>
    </source>
</evidence>
<organism evidence="2 3">
    <name type="scientific">Candidatus Merdimorpha stercoravium</name>
    <dbReference type="NCBI Taxonomy" id="2840863"/>
    <lineage>
        <taxon>Bacteria</taxon>
        <taxon>Pseudomonadati</taxon>
        <taxon>Bacteroidota</taxon>
        <taxon>Flavobacteriia</taxon>
        <taxon>Flavobacteriales</taxon>
        <taxon>Candidatus Merdimorpha</taxon>
    </lineage>
</organism>
<feature type="signal peptide" evidence="1">
    <location>
        <begin position="1"/>
        <end position="19"/>
    </location>
</feature>
<protein>
    <recommendedName>
        <fullName evidence="4">Outer membrane protein beta-barrel domain-containing protein</fullName>
    </recommendedName>
</protein>
<feature type="chain" id="PRO_5039191666" description="Outer membrane protein beta-barrel domain-containing protein" evidence="1">
    <location>
        <begin position="20"/>
        <end position="211"/>
    </location>
</feature>
<dbReference type="Proteomes" id="UP000824161">
    <property type="component" value="Unassembled WGS sequence"/>
</dbReference>
<evidence type="ECO:0000313" key="2">
    <source>
        <dbReference type="EMBL" id="HIT97230.1"/>
    </source>
</evidence>
<sequence length="211" mass="24339">MKRLLLLWLLLFSLLSLQAAPERAGDEPVRKNYLMAHVGLFPTDYGIYHSIPDSDQGNFVGSFRYFGPIFGITYGRQFNDFLAAEGYLFLSFITRTDMPEELTVYDYLTTRYGAGAGLIVTPLGRWFRFLKVGAVLGYVREDTRSEWNNGQTDFRQTISSNNFAINYPLRLYALDGPHYALCAEVNLQCQYENGVYRRRTVNYTVNFAYKF</sequence>
<evidence type="ECO:0000256" key="1">
    <source>
        <dbReference type="SAM" id="SignalP"/>
    </source>
</evidence>
<keyword evidence="1" id="KW-0732">Signal</keyword>
<dbReference type="InterPro" id="IPR011250">
    <property type="entry name" value="OMP/PagP_B-barrel"/>
</dbReference>